<comment type="similarity">
    <text evidence="2 6">Belongs to the class-I pyridoxal-phosphate-dependent aminotransferase family.</text>
</comment>
<dbReference type="NCBIfam" id="NF005744">
    <property type="entry name" value="PRK07568.1"/>
    <property type="match status" value="1"/>
</dbReference>
<dbReference type="CDD" id="cd00609">
    <property type="entry name" value="AAT_like"/>
    <property type="match status" value="1"/>
</dbReference>
<dbReference type="GO" id="GO:0008483">
    <property type="term" value="F:transaminase activity"/>
    <property type="evidence" value="ECO:0007669"/>
    <property type="project" value="UniProtKB-KW"/>
</dbReference>
<evidence type="ECO:0000256" key="5">
    <source>
        <dbReference type="ARBA" id="ARBA00022898"/>
    </source>
</evidence>
<keyword evidence="3 6" id="KW-0032">Aminotransferase</keyword>
<dbReference type="PANTHER" id="PTHR46383">
    <property type="entry name" value="ASPARTATE AMINOTRANSFERASE"/>
    <property type="match status" value="1"/>
</dbReference>
<evidence type="ECO:0000256" key="3">
    <source>
        <dbReference type="ARBA" id="ARBA00022576"/>
    </source>
</evidence>
<dbReference type="Gene3D" id="3.90.1150.10">
    <property type="entry name" value="Aspartate Aminotransferase, domain 1"/>
    <property type="match status" value="1"/>
</dbReference>
<dbReference type="Gene3D" id="3.40.640.10">
    <property type="entry name" value="Type I PLP-dependent aspartate aminotransferase-like (Major domain)"/>
    <property type="match status" value="1"/>
</dbReference>
<dbReference type="GO" id="GO:0030170">
    <property type="term" value="F:pyridoxal phosphate binding"/>
    <property type="evidence" value="ECO:0007669"/>
    <property type="project" value="InterPro"/>
</dbReference>
<organism evidence="8 9">
    <name type="scientific">Eiseniibacteriota bacterium</name>
    <dbReference type="NCBI Taxonomy" id="2212470"/>
    <lineage>
        <taxon>Bacteria</taxon>
        <taxon>Candidatus Eiseniibacteriota</taxon>
    </lineage>
</organism>
<dbReference type="InterPro" id="IPR004839">
    <property type="entry name" value="Aminotransferase_I/II_large"/>
</dbReference>
<proteinExistence type="inferred from homology"/>
<evidence type="ECO:0000313" key="8">
    <source>
        <dbReference type="EMBL" id="MCA9755390.1"/>
    </source>
</evidence>
<comment type="caution">
    <text evidence="8">The sequence shown here is derived from an EMBL/GenBank/DDBJ whole genome shotgun (WGS) entry which is preliminary data.</text>
</comment>
<reference evidence="8" key="2">
    <citation type="journal article" date="2021" name="Microbiome">
        <title>Successional dynamics and alternative stable states in a saline activated sludge microbial community over 9 years.</title>
        <authorList>
            <person name="Wang Y."/>
            <person name="Ye J."/>
            <person name="Ju F."/>
            <person name="Liu L."/>
            <person name="Boyd J.A."/>
            <person name="Deng Y."/>
            <person name="Parks D.H."/>
            <person name="Jiang X."/>
            <person name="Yin X."/>
            <person name="Woodcroft B.J."/>
            <person name="Tyson G.W."/>
            <person name="Hugenholtz P."/>
            <person name="Polz M.F."/>
            <person name="Zhang T."/>
        </authorList>
    </citation>
    <scope>NUCLEOTIDE SEQUENCE</scope>
    <source>
        <strain evidence="8">HKST-UBA02</strain>
    </source>
</reference>
<dbReference type="EMBL" id="JAGQHS010000021">
    <property type="protein sequence ID" value="MCA9755390.1"/>
    <property type="molecule type" value="Genomic_DNA"/>
</dbReference>
<dbReference type="EC" id="2.6.1.-" evidence="6"/>
<protein>
    <recommendedName>
        <fullName evidence="6">Aminotransferase</fullName>
        <ecNumber evidence="6">2.6.1.-</ecNumber>
    </recommendedName>
</protein>
<dbReference type="PANTHER" id="PTHR46383:SF1">
    <property type="entry name" value="ASPARTATE AMINOTRANSFERASE"/>
    <property type="match status" value="1"/>
</dbReference>
<dbReference type="SUPFAM" id="SSF53383">
    <property type="entry name" value="PLP-dependent transferases"/>
    <property type="match status" value="1"/>
</dbReference>
<evidence type="ECO:0000256" key="4">
    <source>
        <dbReference type="ARBA" id="ARBA00022679"/>
    </source>
</evidence>
<dbReference type="InterPro" id="IPR015422">
    <property type="entry name" value="PyrdxlP-dep_Trfase_small"/>
</dbReference>
<accession>A0A956SCI0</accession>
<dbReference type="AlphaFoldDB" id="A0A956SCI0"/>
<evidence type="ECO:0000256" key="2">
    <source>
        <dbReference type="ARBA" id="ARBA00007441"/>
    </source>
</evidence>
<evidence type="ECO:0000256" key="6">
    <source>
        <dbReference type="RuleBase" id="RU000481"/>
    </source>
</evidence>
<dbReference type="InterPro" id="IPR050596">
    <property type="entry name" value="AspAT/PAT-like"/>
</dbReference>
<evidence type="ECO:0000256" key="1">
    <source>
        <dbReference type="ARBA" id="ARBA00001933"/>
    </source>
</evidence>
<reference evidence="8" key="1">
    <citation type="submission" date="2020-04" db="EMBL/GenBank/DDBJ databases">
        <authorList>
            <person name="Zhang T."/>
        </authorList>
    </citation>
    <scope>NUCLEOTIDE SEQUENCE</scope>
    <source>
        <strain evidence="8">HKST-UBA02</strain>
    </source>
</reference>
<gene>
    <name evidence="8" type="ORF">KDA27_06290</name>
</gene>
<evidence type="ECO:0000313" key="9">
    <source>
        <dbReference type="Proteomes" id="UP000739538"/>
    </source>
</evidence>
<feature type="domain" description="Aminotransferase class I/classII large" evidence="7">
    <location>
        <begin position="37"/>
        <end position="387"/>
    </location>
</feature>
<dbReference type="InterPro" id="IPR015421">
    <property type="entry name" value="PyrdxlP-dep_Trfase_major"/>
</dbReference>
<dbReference type="Pfam" id="PF00155">
    <property type="entry name" value="Aminotran_1_2"/>
    <property type="match status" value="1"/>
</dbReference>
<dbReference type="Proteomes" id="UP000739538">
    <property type="component" value="Unassembled WGS sequence"/>
</dbReference>
<sequence>MKPVKVSTRGATSPASPIRKLVPLAVKAKESGKTVHMLNIGQPDLTTPQPMWDAVLKNPPAVLAYSPSEGFPELRRAMARYYEKLDIRIGADQIIITTGASEALVFAVASIADPGDEILIPEPLYANYIGFSHMLGVKVVPIPTRPEDGYHLPPREVWEEKISPRTRAAIVCNPGNPTGTVYRPDELEMVLGIAKDHGLFVVADEVYREFCFDGERHRSFMNYRDTEDRVILIDSISKRFSACGARIGAVSTTNREAYEACHHFSQARLSPPTLGQLMAVDAFAFDDDYYAELAGAYVKRRDAVMEELSKMPGVLCEVPKGAFYAMAKLPVDDSDTFAAWMLSDFSHEGETTFVAPGGGFYATPGAGKQEVRIAYVFEADVMRRAMEVLGKGLEAYPGRIG</sequence>
<dbReference type="PROSITE" id="PS00105">
    <property type="entry name" value="AA_TRANSFER_CLASS_1"/>
    <property type="match status" value="1"/>
</dbReference>
<comment type="cofactor">
    <cofactor evidence="1 6">
        <name>pyridoxal 5'-phosphate</name>
        <dbReference type="ChEBI" id="CHEBI:597326"/>
    </cofactor>
</comment>
<keyword evidence="5" id="KW-0663">Pyridoxal phosphate</keyword>
<dbReference type="InterPro" id="IPR004838">
    <property type="entry name" value="NHTrfase_class1_PyrdxlP-BS"/>
</dbReference>
<dbReference type="GO" id="GO:0006520">
    <property type="term" value="P:amino acid metabolic process"/>
    <property type="evidence" value="ECO:0007669"/>
    <property type="project" value="InterPro"/>
</dbReference>
<evidence type="ECO:0000259" key="7">
    <source>
        <dbReference type="Pfam" id="PF00155"/>
    </source>
</evidence>
<keyword evidence="4 6" id="KW-0808">Transferase</keyword>
<dbReference type="InterPro" id="IPR015424">
    <property type="entry name" value="PyrdxlP-dep_Trfase"/>
</dbReference>
<name>A0A956SCI0_UNCEI</name>